<dbReference type="AlphaFoldDB" id="A0A1M7TCM5"/>
<feature type="binding site" evidence="2">
    <location>
        <position position="100"/>
    </location>
    <ligand>
        <name>Mg(2+)</name>
        <dbReference type="ChEBI" id="CHEBI:18420"/>
        <label>1</label>
        <note>catalytic</note>
    </ligand>
</feature>
<keyword evidence="4" id="KW-1185">Reference proteome</keyword>
<comment type="cofactor">
    <cofactor evidence="2">
        <name>Mg(2+)</name>
        <dbReference type="ChEBI" id="CHEBI:18420"/>
    </cofactor>
</comment>
<keyword evidence="2" id="KW-0479">Metal-binding</keyword>
<evidence type="ECO:0000313" key="3">
    <source>
        <dbReference type="EMBL" id="SHN68431.1"/>
    </source>
</evidence>
<dbReference type="GO" id="GO:0007165">
    <property type="term" value="P:signal transduction"/>
    <property type="evidence" value="ECO:0007669"/>
    <property type="project" value="TreeGrafter"/>
</dbReference>
<dbReference type="RefSeq" id="WP_072817207.1">
    <property type="nucleotide sequence ID" value="NZ_LT670849.1"/>
</dbReference>
<dbReference type="GO" id="GO:0008934">
    <property type="term" value="F:inositol monophosphate 1-phosphatase activity"/>
    <property type="evidence" value="ECO:0007669"/>
    <property type="project" value="TreeGrafter"/>
</dbReference>
<dbReference type="Gene3D" id="3.30.540.10">
    <property type="entry name" value="Fructose-1,6-Bisphosphatase, subunit A, domain 1"/>
    <property type="match status" value="1"/>
</dbReference>
<dbReference type="InterPro" id="IPR000760">
    <property type="entry name" value="Inositol_monophosphatase-like"/>
</dbReference>
<feature type="binding site" evidence="2">
    <location>
        <position position="99"/>
    </location>
    <ligand>
        <name>Mg(2+)</name>
        <dbReference type="ChEBI" id="CHEBI:18420"/>
        <label>1</label>
        <note>catalytic</note>
    </ligand>
</feature>
<dbReference type="PANTHER" id="PTHR20854:SF4">
    <property type="entry name" value="INOSITOL-1-MONOPHOSPHATASE-RELATED"/>
    <property type="match status" value="1"/>
</dbReference>
<dbReference type="EMBL" id="LT670849">
    <property type="protein sequence ID" value="SHN68431.1"/>
    <property type="molecule type" value="Genomic_DNA"/>
</dbReference>
<accession>A0A1M7TCM5</accession>
<dbReference type="Gene3D" id="3.40.190.80">
    <property type="match status" value="1"/>
</dbReference>
<evidence type="ECO:0000313" key="4">
    <source>
        <dbReference type="Proteomes" id="UP000184096"/>
    </source>
</evidence>
<sequence>MADGDAAHDVHPGILARDAALLTDTVREAGALALSLFRTELKNWIKGASSPVSEADIAVNELIAQKLRSSTPDYGWLSEESADDEARLGSKLVWIVDPIDGTRAYLAGREDWCVSVALVENAQPVLAAVFAPASNEFFFAERGRGSQLNGTAIHATSGTALDFPRIAGPKPLVERLNRNAGEISLHPRIGSLALRLCRVADGKLDAAFAGGQSRDWDLAAANLIVQEANGSMTALSGDTILYNRREVTHGVLVAAGRDRHASIVEQFRSSPLP</sequence>
<keyword evidence="2" id="KW-0460">Magnesium</keyword>
<feature type="binding site" evidence="2">
    <location>
        <position position="217"/>
    </location>
    <ligand>
        <name>Mg(2+)</name>
        <dbReference type="ChEBI" id="CHEBI:18420"/>
        <label>1</label>
        <note>catalytic</note>
    </ligand>
</feature>
<feature type="binding site" evidence="2">
    <location>
        <position position="79"/>
    </location>
    <ligand>
        <name>Mg(2+)</name>
        <dbReference type="ChEBI" id="CHEBI:18420"/>
        <label>1</label>
        <note>catalytic</note>
    </ligand>
</feature>
<protein>
    <submittedName>
        <fullName evidence="3">Myo-inositol-1(Or 4)-monophosphatase</fullName>
    </submittedName>
</protein>
<dbReference type="Pfam" id="PF00459">
    <property type="entry name" value="Inositol_P"/>
    <property type="match status" value="1"/>
</dbReference>
<organism evidence="3 4">
    <name type="scientific">Bradyrhizobium erythrophlei</name>
    <dbReference type="NCBI Taxonomy" id="1437360"/>
    <lineage>
        <taxon>Bacteria</taxon>
        <taxon>Pseudomonadati</taxon>
        <taxon>Pseudomonadota</taxon>
        <taxon>Alphaproteobacteria</taxon>
        <taxon>Hyphomicrobiales</taxon>
        <taxon>Nitrobacteraceae</taxon>
        <taxon>Bradyrhizobium</taxon>
    </lineage>
</organism>
<evidence type="ECO:0000256" key="2">
    <source>
        <dbReference type="PIRSR" id="PIRSR600760-2"/>
    </source>
</evidence>
<dbReference type="OrthoDB" id="9785695at2"/>
<dbReference type="PANTHER" id="PTHR20854">
    <property type="entry name" value="INOSITOL MONOPHOSPHATASE"/>
    <property type="match status" value="1"/>
</dbReference>
<dbReference type="Proteomes" id="UP000184096">
    <property type="component" value="Chromosome I"/>
</dbReference>
<feature type="binding site" evidence="2">
    <location>
        <position position="97"/>
    </location>
    <ligand>
        <name>Mg(2+)</name>
        <dbReference type="ChEBI" id="CHEBI:18420"/>
        <label>1</label>
        <note>catalytic</note>
    </ligand>
</feature>
<dbReference type="GO" id="GO:0006020">
    <property type="term" value="P:inositol metabolic process"/>
    <property type="evidence" value="ECO:0007669"/>
    <property type="project" value="TreeGrafter"/>
</dbReference>
<gene>
    <name evidence="3" type="ORF">SAMN05444170_1338</name>
</gene>
<evidence type="ECO:0000256" key="1">
    <source>
        <dbReference type="ARBA" id="ARBA00009759"/>
    </source>
</evidence>
<reference evidence="4" key="1">
    <citation type="submission" date="2016-11" db="EMBL/GenBank/DDBJ databases">
        <authorList>
            <person name="Varghese N."/>
            <person name="Submissions S."/>
        </authorList>
    </citation>
    <scope>NUCLEOTIDE SEQUENCE [LARGE SCALE GENOMIC DNA]</scope>
    <source>
        <strain evidence="4">GAS401</strain>
    </source>
</reference>
<dbReference type="CDD" id="cd01638">
    <property type="entry name" value="CysQ"/>
    <property type="match status" value="1"/>
</dbReference>
<name>A0A1M7TCM5_9BRAD</name>
<dbReference type="SUPFAM" id="SSF56655">
    <property type="entry name" value="Carbohydrate phosphatase"/>
    <property type="match status" value="1"/>
</dbReference>
<dbReference type="GO" id="GO:0046872">
    <property type="term" value="F:metal ion binding"/>
    <property type="evidence" value="ECO:0007669"/>
    <property type="project" value="UniProtKB-KW"/>
</dbReference>
<dbReference type="PRINTS" id="PR00377">
    <property type="entry name" value="IMPHPHTASES"/>
</dbReference>
<comment type="similarity">
    <text evidence="1">Belongs to the inositol monophosphatase superfamily.</text>
</comment>
<proteinExistence type="inferred from homology"/>